<keyword evidence="3 8" id="KW-0812">Transmembrane</keyword>
<sequence>MVNQTAVAETATNNLSSKECLVIPSSNDYSNSTHHSNSKDGEFIWSSKMQGVVLGAFYYGYVISQIPGGRLAELYSGKWVFGISTLITAVLTVLTPWAAWKGVGYIIAIRFIEGFAQGVTFPAMNFMVGQWAPDSEKGVLNTLVHAGVNLGSLLAMSLAGYLCDSDWLGGWPAAFYVTGLIGCAWFILWGLLVTDSPLTHPFISEKEINYITSNQKRDLRKEIPPIPWKKILTSVPFWAIVVTITCQNWSFYTMMTDLPTFFSTILHFPMAEVCYLNGFFSSFPHVLQTIVGLIVSAVGDSLIRREIFSMNFVRKFSNSVSGFGTVLGLIGVCFAGCDVTMNKIFFIFSIAIGGFAYNGQNLTLLDMSPEYAGTLLGITNTIANLTGFITPLVVGALTEGKNTLHQWRIAFGITGSLLAFASFIFIFFSTSDKQDWADQEPSSDVISHVPKETADQRKKYSPIN</sequence>
<dbReference type="PANTHER" id="PTHR11662:SF399">
    <property type="entry name" value="FI19708P1-RELATED"/>
    <property type="match status" value="1"/>
</dbReference>
<evidence type="ECO:0000256" key="7">
    <source>
        <dbReference type="SAM" id="MobiDB-lite"/>
    </source>
</evidence>
<dbReference type="FunFam" id="1.20.1250.20:FF:000003">
    <property type="entry name" value="Solute carrier family 17 member 3"/>
    <property type="match status" value="1"/>
</dbReference>
<comment type="caution">
    <text evidence="10">The sequence shown here is derived from an EMBL/GenBank/DDBJ whole genome shotgun (WGS) entry which is preliminary data.</text>
</comment>
<feature type="compositionally biased region" description="Basic and acidic residues" evidence="7">
    <location>
        <begin position="449"/>
        <end position="458"/>
    </location>
</feature>
<keyword evidence="6 8" id="KW-0472">Membrane</keyword>
<dbReference type="InterPro" id="IPR036259">
    <property type="entry name" value="MFS_trans_sf"/>
</dbReference>
<feature type="transmembrane region" description="Helical" evidence="8">
    <location>
        <begin position="79"/>
        <end position="99"/>
    </location>
</feature>
<dbReference type="AlphaFoldDB" id="A0AAV1ZB83"/>
<dbReference type="Pfam" id="PF07690">
    <property type="entry name" value="MFS_1"/>
    <property type="match status" value="1"/>
</dbReference>
<evidence type="ECO:0000313" key="11">
    <source>
        <dbReference type="Proteomes" id="UP001497382"/>
    </source>
</evidence>
<evidence type="ECO:0000256" key="2">
    <source>
        <dbReference type="ARBA" id="ARBA00022448"/>
    </source>
</evidence>
<keyword evidence="2" id="KW-0813">Transport</keyword>
<name>A0AAV1ZB83_9ARAC</name>
<feature type="transmembrane region" description="Helical" evidence="8">
    <location>
        <begin position="231"/>
        <end position="252"/>
    </location>
</feature>
<dbReference type="InterPro" id="IPR050382">
    <property type="entry name" value="MFS_Na/Anion_cotransporter"/>
</dbReference>
<gene>
    <name evidence="10" type="ORF">LARSCL_LOCUS4472</name>
</gene>
<dbReference type="GO" id="GO:0006820">
    <property type="term" value="P:monoatomic anion transport"/>
    <property type="evidence" value="ECO:0007669"/>
    <property type="project" value="TreeGrafter"/>
</dbReference>
<feature type="transmembrane region" description="Helical" evidence="8">
    <location>
        <begin position="105"/>
        <end position="127"/>
    </location>
</feature>
<dbReference type="Proteomes" id="UP001497382">
    <property type="component" value="Unassembled WGS sequence"/>
</dbReference>
<proteinExistence type="predicted"/>
<accession>A0AAV1ZB83</accession>
<keyword evidence="5 8" id="KW-1133">Transmembrane helix</keyword>
<evidence type="ECO:0000256" key="1">
    <source>
        <dbReference type="ARBA" id="ARBA00004141"/>
    </source>
</evidence>
<dbReference type="PANTHER" id="PTHR11662">
    <property type="entry name" value="SOLUTE CARRIER FAMILY 17"/>
    <property type="match status" value="1"/>
</dbReference>
<organism evidence="10 11">
    <name type="scientific">Larinioides sclopetarius</name>
    <dbReference type="NCBI Taxonomy" id="280406"/>
    <lineage>
        <taxon>Eukaryota</taxon>
        <taxon>Metazoa</taxon>
        <taxon>Ecdysozoa</taxon>
        <taxon>Arthropoda</taxon>
        <taxon>Chelicerata</taxon>
        <taxon>Arachnida</taxon>
        <taxon>Araneae</taxon>
        <taxon>Araneomorphae</taxon>
        <taxon>Entelegynae</taxon>
        <taxon>Araneoidea</taxon>
        <taxon>Araneidae</taxon>
        <taxon>Larinioides</taxon>
    </lineage>
</organism>
<dbReference type="InterPro" id="IPR020846">
    <property type="entry name" value="MFS_dom"/>
</dbReference>
<evidence type="ECO:0000256" key="6">
    <source>
        <dbReference type="ARBA" id="ARBA00023136"/>
    </source>
</evidence>
<dbReference type="CDD" id="cd17318">
    <property type="entry name" value="MFS_SLC17"/>
    <property type="match status" value="1"/>
</dbReference>
<keyword evidence="11" id="KW-1185">Reference proteome</keyword>
<dbReference type="GO" id="GO:0016020">
    <property type="term" value="C:membrane"/>
    <property type="evidence" value="ECO:0007669"/>
    <property type="project" value="UniProtKB-SubCell"/>
</dbReference>
<feature type="transmembrane region" description="Helical" evidence="8">
    <location>
        <begin position="409"/>
        <end position="428"/>
    </location>
</feature>
<feature type="domain" description="Major facilitator superfamily (MFS) profile" evidence="9">
    <location>
        <begin position="1"/>
        <end position="433"/>
    </location>
</feature>
<protein>
    <recommendedName>
        <fullName evidence="9">Major facilitator superfamily (MFS) profile domain-containing protein</fullName>
    </recommendedName>
</protein>
<dbReference type="Gene3D" id="1.20.1250.20">
    <property type="entry name" value="MFS general substrate transporter like domains"/>
    <property type="match status" value="2"/>
</dbReference>
<dbReference type="PROSITE" id="PS50850">
    <property type="entry name" value="MFS"/>
    <property type="match status" value="1"/>
</dbReference>
<evidence type="ECO:0000313" key="10">
    <source>
        <dbReference type="EMBL" id="CAL1268952.1"/>
    </source>
</evidence>
<evidence type="ECO:0000256" key="4">
    <source>
        <dbReference type="ARBA" id="ARBA00022847"/>
    </source>
</evidence>
<reference evidence="10 11" key="1">
    <citation type="submission" date="2024-04" db="EMBL/GenBank/DDBJ databases">
        <authorList>
            <person name="Rising A."/>
            <person name="Reimegard J."/>
            <person name="Sonavane S."/>
            <person name="Akerstrom W."/>
            <person name="Nylinder S."/>
            <person name="Hedman E."/>
            <person name="Kallberg Y."/>
        </authorList>
    </citation>
    <scope>NUCLEOTIDE SEQUENCE [LARGE SCALE GENOMIC DNA]</scope>
</reference>
<dbReference type="GO" id="GO:0015293">
    <property type="term" value="F:symporter activity"/>
    <property type="evidence" value="ECO:0007669"/>
    <property type="project" value="UniProtKB-KW"/>
</dbReference>
<feature type="transmembrane region" description="Helical" evidence="8">
    <location>
        <begin position="324"/>
        <end position="357"/>
    </location>
</feature>
<dbReference type="FunFam" id="1.20.1250.20:FF:000423">
    <property type="entry name" value="Putative inorganic phosphate cotransporter-like Protein"/>
    <property type="match status" value="1"/>
</dbReference>
<keyword evidence="4" id="KW-0769">Symport</keyword>
<evidence type="ECO:0000256" key="3">
    <source>
        <dbReference type="ARBA" id="ARBA00022692"/>
    </source>
</evidence>
<feature type="transmembrane region" description="Helical" evidence="8">
    <location>
        <begin position="139"/>
        <end position="161"/>
    </location>
</feature>
<dbReference type="SUPFAM" id="SSF103473">
    <property type="entry name" value="MFS general substrate transporter"/>
    <property type="match status" value="1"/>
</dbReference>
<dbReference type="EMBL" id="CAXIEN010000037">
    <property type="protein sequence ID" value="CAL1268952.1"/>
    <property type="molecule type" value="Genomic_DNA"/>
</dbReference>
<feature type="transmembrane region" description="Helical" evidence="8">
    <location>
        <begin position="377"/>
        <end position="397"/>
    </location>
</feature>
<feature type="region of interest" description="Disordered" evidence="7">
    <location>
        <begin position="440"/>
        <end position="464"/>
    </location>
</feature>
<evidence type="ECO:0000256" key="5">
    <source>
        <dbReference type="ARBA" id="ARBA00022989"/>
    </source>
</evidence>
<comment type="subcellular location">
    <subcellularLocation>
        <location evidence="1">Membrane</location>
        <topology evidence="1">Multi-pass membrane protein</topology>
    </subcellularLocation>
</comment>
<evidence type="ECO:0000259" key="9">
    <source>
        <dbReference type="PROSITE" id="PS50850"/>
    </source>
</evidence>
<feature type="transmembrane region" description="Helical" evidence="8">
    <location>
        <begin position="173"/>
        <end position="193"/>
    </location>
</feature>
<dbReference type="InterPro" id="IPR011701">
    <property type="entry name" value="MFS"/>
</dbReference>
<evidence type="ECO:0000256" key="8">
    <source>
        <dbReference type="SAM" id="Phobius"/>
    </source>
</evidence>